<dbReference type="Proteomes" id="UP000517106">
    <property type="component" value="Unassembled WGS sequence"/>
</dbReference>
<sequence>AKKAYDKAVSDGQKVLDDNNASQADVDKAAKAIEDAKGNLNGEATNKDALKSAIDDQPTTQGSANYKNSTSDSQKAYNDAVADGKKVYDNPTASQTDVDNAKKAIDDAKKALDGKDTDKTALTNDVNGQSATHNDPSYINGSEEAKKAYDKAVSDG</sequence>
<feature type="region of interest" description="Disordered" evidence="1">
    <location>
        <begin position="1"/>
        <end position="24"/>
    </location>
</feature>
<feature type="compositionally biased region" description="Basic and acidic residues" evidence="1">
    <location>
        <begin position="45"/>
        <end position="54"/>
    </location>
</feature>
<dbReference type="RefSeq" id="WP_182595273.1">
    <property type="nucleotide sequence ID" value="NZ_JACIVA010000028.1"/>
</dbReference>
<feature type="non-terminal residue" evidence="2">
    <location>
        <position position="1"/>
    </location>
</feature>
<keyword evidence="3" id="KW-1185">Reference proteome</keyword>
<feature type="region of interest" description="Disordered" evidence="1">
    <location>
        <begin position="37"/>
        <end position="77"/>
    </location>
</feature>
<evidence type="ECO:0000313" key="2">
    <source>
        <dbReference type="EMBL" id="MBB1096655.1"/>
    </source>
</evidence>
<feature type="region of interest" description="Disordered" evidence="1">
    <location>
        <begin position="109"/>
        <end position="156"/>
    </location>
</feature>
<gene>
    <name evidence="2" type="ORF">H5S09_01605</name>
</gene>
<feature type="compositionally biased region" description="Basic and acidic residues" evidence="1">
    <location>
        <begin position="143"/>
        <end position="156"/>
    </location>
</feature>
<feature type="compositionally biased region" description="Polar residues" evidence="1">
    <location>
        <begin position="122"/>
        <end position="140"/>
    </location>
</feature>
<feature type="compositionally biased region" description="Basic and acidic residues" evidence="1">
    <location>
        <begin position="1"/>
        <end position="17"/>
    </location>
</feature>
<accession>A0A7W3UKF9</accession>
<organism evidence="2 3">
    <name type="scientific">Limosilactobacillus rudii</name>
    <dbReference type="NCBI Taxonomy" id="2759755"/>
    <lineage>
        <taxon>Bacteria</taxon>
        <taxon>Bacillati</taxon>
        <taxon>Bacillota</taxon>
        <taxon>Bacilli</taxon>
        <taxon>Lactobacillales</taxon>
        <taxon>Lactobacillaceae</taxon>
        <taxon>Limosilactobacillus</taxon>
    </lineage>
</organism>
<evidence type="ECO:0000313" key="3">
    <source>
        <dbReference type="Proteomes" id="UP000517106"/>
    </source>
</evidence>
<feature type="compositionally biased region" description="Basic and acidic residues" evidence="1">
    <location>
        <begin position="109"/>
        <end position="119"/>
    </location>
</feature>
<dbReference type="Gene3D" id="1.20.5.420">
    <property type="entry name" value="Immunoglobulin FC, subunit C"/>
    <property type="match status" value="3"/>
</dbReference>
<feature type="compositionally biased region" description="Polar residues" evidence="1">
    <location>
        <begin position="57"/>
        <end position="76"/>
    </location>
</feature>
<proteinExistence type="predicted"/>
<protein>
    <submittedName>
        <fullName evidence="2">FIVAR domain-containing protein</fullName>
    </submittedName>
</protein>
<reference evidence="2 3" key="1">
    <citation type="submission" date="2020-07" db="EMBL/GenBank/DDBJ databases">
        <title>Description of Limosilactobacillus balticus sp. nov., Limosilactobacillus agrestis sp. nov., Limosilactobacillus albertensis sp. nov., Limosilactobacillus rudii sp. nov., Limosilactobacillus fastidiosus sp. nov., five novel Limosilactobacillus species isolated from the vertebrate gastrointestinal tract, and proposal of 6 subspecies of Limosilactobacillus reuteri adapted to the gastrointestinal tract of specific vertebrate hosts.</title>
        <authorList>
            <person name="Li F."/>
            <person name="Cheng C."/>
            <person name="Zheng J."/>
            <person name="Quevedo R.M."/>
            <person name="Li J."/>
            <person name="Roos S."/>
            <person name="Gaenzle M.G."/>
            <person name="Walter J."/>
        </authorList>
    </citation>
    <scope>NUCLEOTIDE SEQUENCE [LARGE SCALE GENOMIC DNA]</scope>
    <source>
        <strain evidence="2 3">STM2_1</strain>
    </source>
</reference>
<evidence type="ECO:0000256" key="1">
    <source>
        <dbReference type="SAM" id="MobiDB-lite"/>
    </source>
</evidence>
<dbReference type="SUPFAM" id="SSF46997">
    <property type="entry name" value="Bacterial immunoglobulin/albumin-binding domains"/>
    <property type="match status" value="1"/>
</dbReference>
<name>A0A7W3UKF9_9LACO</name>
<dbReference type="EMBL" id="JACIVA010000028">
    <property type="protein sequence ID" value="MBB1096655.1"/>
    <property type="molecule type" value="Genomic_DNA"/>
</dbReference>
<dbReference type="Pfam" id="PF07554">
    <property type="entry name" value="FIVAR"/>
    <property type="match status" value="3"/>
</dbReference>
<dbReference type="InterPro" id="IPR009063">
    <property type="entry name" value="Ig/albumin-bd_sf"/>
</dbReference>
<dbReference type="AlphaFoldDB" id="A0A7W3UKF9"/>
<feature type="non-terminal residue" evidence="2">
    <location>
        <position position="156"/>
    </location>
</feature>
<comment type="caution">
    <text evidence="2">The sequence shown here is derived from an EMBL/GenBank/DDBJ whole genome shotgun (WGS) entry which is preliminary data.</text>
</comment>